<dbReference type="InterPro" id="IPR059113">
    <property type="entry name" value="Znf_ribbon"/>
</dbReference>
<evidence type="ECO:0000313" key="3">
    <source>
        <dbReference type="EMBL" id="OYD13911.1"/>
    </source>
</evidence>
<feature type="domain" description="Putative zinc-ribbon" evidence="2">
    <location>
        <begin position="2"/>
        <end position="25"/>
    </location>
</feature>
<evidence type="ECO:0000313" key="4">
    <source>
        <dbReference type="Proteomes" id="UP000215559"/>
    </source>
</evidence>
<sequence length="187" mass="21139">MHKCPYCGEPVESGQERCFACGRRLTGRRGNRRKKPVNPLIFVAAGIALIVAVIGIIIAVPKQSRTRKVKKEKAKIERVRDSVRRANRKPHIANVSDKEIERLKGGLGTVEFRFNRVYEQTVGKKPTGEQQKITNQFRSQMSRLKSMIAQMATAPKPKRSQIADSVRVGQRQLRTLVSKLARAPKNR</sequence>
<comment type="caution">
    <text evidence="3">The sequence shown here is derived from an EMBL/GenBank/DDBJ whole genome shotgun (WGS) entry which is preliminary data.</text>
</comment>
<protein>
    <recommendedName>
        <fullName evidence="2">Putative zinc-ribbon domain-containing protein</fullName>
    </recommendedName>
</protein>
<dbReference type="EMBL" id="NOZP01000185">
    <property type="protein sequence ID" value="OYD13911.1"/>
    <property type="molecule type" value="Genomic_DNA"/>
</dbReference>
<evidence type="ECO:0000259" key="2">
    <source>
        <dbReference type="Pfam" id="PF13248"/>
    </source>
</evidence>
<dbReference type="Pfam" id="PF13248">
    <property type="entry name" value="Zn_ribbon_3"/>
    <property type="match status" value="1"/>
</dbReference>
<proteinExistence type="predicted"/>
<reference evidence="3 4" key="1">
    <citation type="submission" date="2017-07" db="EMBL/GenBank/DDBJ databases">
        <title>Recovery of genomes from metagenomes via a dereplication, aggregation, and scoring strategy.</title>
        <authorList>
            <person name="Sieber C.M."/>
            <person name="Probst A.J."/>
            <person name="Sharrar A."/>
            <person name="Thomas B.C."/>
            <person name="Hess M."/>
            <person name="Tringe S.G."/>
            <person name="Banfield J.F."/>
        </authorList>
    </citation>
    <scope>NUCLEOTIDE SEQUENCE [LARGE SCALE GENOMIC DNA]</scope>
    <source>
        <strain evidence="3">JGI_Cruoil_03_51_56</strain>
    </source>
</reference>
<dbReference type="Proteomes" id="UP000215559">
    <property type="component" value="Unassembled WGS sequence"/>
</dbReference>
<keyword evidence="1" id="KW-1133">Transmembrane helix</keyword>
<dbReference type="AlphaFoldDB" id="A0A235BNU7"/>
<gene>
    <name evidence="3" type="ORF">CH330_09800</name>
</gene>
<feature type="transmembrane region" description="Helical" evidence="1">
    <location>
        <begin position="40"/>
        <end position="60"/>
    </location>
</feature>
<evidence type="ECO:0000256" key="1">
    <source>
        <dbReference type="SAM" id="Phobius"/>
    </source>
</evidence>
<organism evidence="3 4">
    <name type="scientific">candidate division WOR-3 bacterium JGI_Cruoil_03_51_56</name>
    <dbReference type="NCBI Taxonomy" id="1973747"/>
    <lineage>
        <taxon>Bacteria</taxon>
        <taxon>Bacteria division WOR-3</taxon>
    </lineage>
</organism>
<keyword evidence="1" id="KW-0812">Transmembrane</keyword>
<accession>A0A235BNU7</accession>
<keyword evidence="1" id="KW-0472">Membrane</keyword>
<name>A0A235BNU7_UNCW3</name>